<dbReference type="PANTHER" id="PTHR11206">
    <property type="entry name" value="MULTIDRUG RESISTANCE PROTEIN"/>
    <property type="match status" value="1"/>
</dbReference>
<name>A0AAN7PN39_9MYRT</name>
<keyword evidence="2" id="KW-0472">Membrane</keyword>
<sequence>MENGNKQPPLPLGEDDSSSNHQHEPHSSSTTAFFTPRIEDISSIIGPWNFYREFFVEAKKLWYLASPTIFTSICQYSLNAITQLFAGHVSTLALTVVYIENLVIAGFSFSAWVSCTILKLIGQTENISDAAGMLALWMIPQLFTYAMNFPIAKFLQA</sequence>
<protein>
    <submittedName>
        <fullName evidence="3">Uncharacterized protein</fullName>
    </submittedName>
</protein>
<dbReference type="AlphaFoldDB" id="A0AAN7PN39"/>
<comment type="caution">
    <text evidence="3">The sequence shown here is derived from an EMBL/GenBank/DDBJ whole genome shotgun (WGS) entry which is preliminary data.</text>
</comment>
<feature type="transmembrane region" description="Helical" evidence="2">
    <location>
        <begin position="130"/>
        <end position="151"/>
    </location>
</feature>
<keyword evidence="2" id="KW-1133">Transmembrane helix</keyword>
<organism evidence="3 4">
    <name type="scientific">Trapa incisa</name>
    <dbReference type="NCBI Taxonomy" id="236973"/>
    <lineage>
        <taxon>Eukaryota</taxon>
        <taxon>Viridiplantae</taxon>
        <taxon>Streptophyta</taxon>
        <taxon>Embryophyta</taxon>
        <taxon>Tracheophyta</taxon>
        <taxon>Spermatophyta</taxon>
        <taxon>Magnoliopsida</taxon>
        <taxon>eudicotyledons</taxon>
        <taxon>Gunneridae</taxon>
        <taxon>Pentapetalae</taxon>
        <taxon>rosids</taxon>
        <taxon>malvids</taxon>
        <taxon>Myrtales</taxon>
        <taxon>Lythraceae</taxon>
        <taxon>Trapa</taxon>
    </lineage>
</organism>
<feature type="transmembrane region" description="Helical" evidence="2">
    <location>
        <begin position="61"/>
        <end position="78"/>
    </location>
</feature>
<keyword evidence="2" id="KW-0812">Transmembrane</keyword>
<dbReference type="Proteomes" id="UP001345219">
    <property type="component" value="Chromosome 4"/>
</dbReference>
<evidence type="ECO:0000256" key="1">
    <source>
        <dbReference type="SAM" id="MobiDB-lite"/>
    </source>
</evidence>
<dbReference type="EMBL" id="JAXIOK010000017">
    <property type="protein sequence ID" value="KAK4751218.1"/>
    <property type="molecule type" value="Genomic_DNA"/>
</dbReference>
<accession>A0AAN7PN39</accession>
<evidence type="ECO:0000313" key="3">
    <source>
        <dbReference type="EMBL" id="KAK4751218.1"/>
    </source>
</evidence>
<gene>
    <name evidence="3" type="ORF">SAY87_004700</name>
</gene>
<feature type="region of interest" description="Disordered" evidence="1">
    <location>
        <begin position="1"/>
        <end position="31"/>
    </location>
</feature>
<evidence type="ECO:0000313" key="4">
    <source>
        <dbReference type="Proteomes" id="UP001345219"/>
    </source>
</evidence>
<feature type="transmembrane region" description="Helical" evidence="2">
    <location>
        <begin position="98"/>
        <end position="118"/>
    </location>
</feature>
<evidence type="ECO:0000256" key="2">
    <source>
        <dbReference type="SAM" id="Phobius"/>
    </source>
</evidence>
<keyword evidence="4" id="KW-1185">Reference proteome</keyword>
<proteinExistence type="predicted"/>
<reference evidence="3 4" key="1">
    <citation type="journal article" date="2023" name="Hortic Res">
        <title>Pangenome of water caltrop reveals structural variations and asymmetric subgenome divergence after allopolyploidization.</title>
        <authorList>
            <person name="Zhang X."/>
            <person name="Chen Y."/>
            <person name="Wang L."/>
            <person name="Yuan Y."/>
            <person name="Fang M."/>
            <person name="Shi L."/>
            <person name="Lu R."/>
            <person name="Comes H.P."/>
            <person name="Ma Y."/>
            <person name="Chen Y."/>
            <person name="Huang G."/>
            <person name="Zhou Y."/>
            <person name="Zheng Z."/>
            <person name="Qiu Y."/>
        </authorList>
    </citation>
    <scope>NUCLEOTIDE SEQUENCE [LARGE SCALE GENOMIC DNA]</scope>
    <source>
        <tissue evidence="3">Roots</tissue>
    </source>
</reference>